<organism evidence="9 10">
    <name type="scientific">Allomyces macrogynus (strain ATCC 38327)</name>
    <name type="common">Allomyces javanicus var. macrogynus</name>
    <dbReference type="NCBI Taxonomy" id="578462"/>
    <lineage>
        <taxon>Eukaryota</taxon>
        <taxon>Fungi</taxon>
        <taxon>Fungi incertae sedis</taxon>
        <taxon>Blastocladiomycota</taxon>
        <taxon>Blastocladiomycetes</taxon>
        <taxon>Blastocladiales</taxon>
        <taxon>Blastocladiaceae</taxon>
        <taxon>Allomyces</taxon>
    </lineage>
</organism>
<evidence type="ECO:0000313" key="10">
    <source>
        <dbReference type="Proteomes" id="UP000054350"/>
    </source>
</evidence>
<evidence type="ECO:0000313" key="9">
    <source>
        <dbReference type="EMBL" id="KNE64030.1"/>
    </source>
</evidence>
<evidence type="ECO:0000256" key="4">
    <source>
        <dbReference type="ARBA" id="ARBA00016009"/>
    </source>
</evidence>
<evidence type="ECO:0000256" key="3">
    <source>
        <dbReference type="ARBA" id="ARBA00015316"/>
    </source>
</evidence>
<dbReference type="Proteomes" id="UP000054350">
    <property type="component" value="Unassembled WGS sequence"/>
</dbReference>
<dbReference type="PANTHER" id="PTHR15840:SF10">
    <property type="entry name" value="EKC_KEOPS COMPLEX SUBUNIT TPRKB"/>
    <property type="match status" value="1"/>
</dbReference>
<evidence type="ECO:0000256" key="2">
    <source>
        <dbReference type="ARBA" id="ARBA00005546"/>
    </source>
</evidence>
<keyword evidence="5" id="KW-0819">tRNA processing</keyword>
<evidence type="ECO:0000256" key="7">
    <source>
        <dbReference type="ARBA" id="ARBA00025043"/>
    </source>
</evidence>
<gene>
    <name evidence="9" type="ORF">AMAG_09089</name>
</gene>
<comment type="subcellular location">
    <subcellularLocation>
        <location evidence="1">Nucleus</location>
    </subcellularLocation>
</comment>
<reference evidence="10" key="2">
    <citation type="submission" date="2009-11" db="EMBL/GenBank/DDBJ databases">
        <title>The Genome Sequence of Allomyces macrogynus strain ATCC 38327.</title>
        <authorList>
            <consortium name="The Broad Institute Genome Sequencing Platform"/>
            <person name="Russ C."/>
            <person name="Cuomo C."/>
            <person name="Shea T."/>
            <person name="Young S.K."/>
            <person name="Zeng Q."/>
            <person name="Koehrsen M."/>
            <person name="Haas B."/>
            <person name="Borodovsky M."/>
            <person name="Guigo R."/>
            <person name="Alvarado L."/>
            <person name="Berlin A."/>
            <person name="Borenstein D."/>
            <person name="Chen Z."/>
            <person name="Engels R."/>
            <person name="Freedman E."/>
            <person name="Gellesch M."/>
            <person name="Goldberg J."/>
            <person name="Griggs A."/>
            <person name="Gujja S."/>
            <person name="Heiman D."/>
            <person name="Hepburn T."/>
            <person name="Howarth C."/>
            <person name="Jen D."/>
            <person name="Larson L."/>
            <person name="Lewis B."/>
            <person name="Mehta T."/>
            <person name="Park D."/>
            <person name="Pearson M."/>
            <person name="Roberts A."/>
            <person name="Saif S."/>
            <person name="Shenoy N."/>
            <person name="Sisk P."/>
            <person name="Stolte C."/>
            <person name="Sykes S."/>
            <person name="Walk T."/>
            <person name="White J."/>
            <person name="Yandava C."/>
            <person name="Burger G."/>
            <person name="Gray M.W."/>
            <person name="Holland P.W.H."/>
            <person name="King N."/>
            <person name="Lang F.B.F."/>
            <person name="Roger A.J."/>
            <person name="Ruiz-Trillo I."/>
            <person name="Lander E."/>
            <person name="Nusbaum C."/>
        </authorList>
    </citation>
    <scope>NUCLEOTIDE SEQUENCE [LARGE SCALE GENOMIC DNA]</scope>
    <source>
        <strain evidence="10">ATCC 38327</strain>
    </source>
</reference>
<dbReference type="InterPro" id="IPR013926">
    <property type="entry name" value="CGI121/TPRKB"/>
</dbReference>
<comment type="function">
    <text evidence="7">Component of the EKC/KEOPS complex that is required for the formation of a threonylcarbamoyl group on adenosine at position 37 (t(6)A37) in tRNAs that read codons beginning with adenine. The complex is probably involved in the transfer of the threonylcarbamoyl moiety of threonylcarbamoyl-AMP (TC-AMP) to the N6 group of A37. CGI121 acts as an allosteric effector that regulates the t(6)A activity of the complex. The EKC/KEOPS complex also promotes both telomere uncapping and telomere elongation. The complex is required for efficient recruitment of transcriptional coactivators. CGI121 is not required for tRNA modification.</text>
</comment>
<sequence>MTPASTTLALRAPVAPHPLVGTAHAVLWHNVADAPALLSRLLAAQSTKDGATPDPILKNVVLLNADALLSPRVLEAAVLRAMTNVRAGIAKTRTLGAEVMYALAPSTNIRDAMATFGVTKDTARVVALHLVLAPSSDAETSDAAPSTAAIDAALDHLLGKGPSHADWTTLGTTADAAKLAEMHALDVRTPRADLERDLIEAVALKGYL</sequence>
<evidence type="ECO:0000256" key="6">
    <source>
        <dbReference type="ARBA" id="ARBA00023242"/>
    </source>
</evidence>
<dbReference type="Pfam" id="PF08617">
    <property type="entry name" value="CGI-121"/>
    <property type="match status" value="1"/>
</dbReference>
<dbReference type="GO" id="GO:0005829">
    <property type="term" value="C:cytosol"/>
    <property type="evidence" value="ECO:0007669"/>
    <property type="project" value="TreeGrafter"/>
</dbReference>
<dbReference type="STRING" id="578462.A0A0L0SNU0"/>
<dbReference type="AlphaFoldDB" id="A0A0L0SNU0"/>
<reference evidence="9 10" key="1">
    <citation type="submission" date="2009-11" db="EMBL/GenBank/DDBJ databases">
        <title>Annotation of Allomyces macrogynus ATCC 38327.</title>
        <authorList>
            <consortium name="The Broad Institute Genome Sequencing Platform"/>
            <person name="Russ C."/>
            <person name="Cuomo C."/>
            <person name="Burger G."/>
            <person name="Gray M.W."/>
            <person name="Holland P.W.H."/>
            <person name="King N."/>
            <person name="Lang F.B.F."/>
            <person name="Roger A.J."/>
            <person name="Ruiz-Trillo I."/>
            <person name="Young S.K."/>
            <person name="Zeng Q."/>
            <person name="Gargeya S."/>
            <person name="Fitzgerald M."/>
            <person name="Haas B."/>
            <person name="Abouelleil A."/>
            <person name="Alvarado L."/>
            <person name="Arachchi H.M."/>
            <person name="Berlin A."/>
            <person name="Chapman S.B."/>
            <person name="Gearin G."/>
            <person name="Goldberg J."/>
            <person name="Griggs A."/>
            <person name="Gujja S."/>
            <person name="Hansen M."/>
            <person name="Heiman D."/>
            <person name="Howarth C."/>
            <person name="Larimer J."/>
            <person name="Lui A."/>
            <person name="MacDonald P.J.P."/>
            <person name="McCowen C."/>
            <person name="Montmayeur A."/>
            <person name="Murphy C."/>
            <person name="Neiman D."/>
            <person name="Pearson M."/>
            <person name="Priest M."/>
            <person name="Roberts A."/>
            <person name="Saif S."/>
            <person name="Shea T."/>
            <person name="Sisk P."/>
            <person name="Stolte C."/>
            <person name="Sykes S."/>
            <person name="Wortman J."/>
            <person name="Nusbaum C."/>
            <person name="Birren B."/>
        </authorList>
    </citation>
    <scope>NUCLEOTIDE SEQUENCE [LARGE SCALE GENOMIC DNA]</scope>
    <source>
        <strain evidence="9 10">ATCC 38327</strain>
    </source>
</reference>
<dbReference type="EMBL" id="GG745343">
    <property type="protein sequence ID" value="KNE64030.1"/>
    <property type="molecule type" value="Genomic_DNA"/>
</dbReference>
<name>A0A0L0SNU0_ALLM3</name>
<keyword evidence="10" id="KW-1185">Reference proteome</keyword>
<protein>
    <recommendedName>
        <fullName evidence="4">EKC/KEOPS complex subunit CGI121</fullName>
    </recommendedName>
    <alternativeName>
        <fullName evidence="3">EKC/KEOPS complex subunit cgi121</fullName>
    </alternativeName>
</protein>
<dbReference type="VEuPathDB" id="FungiDB:AMAG_09089"/>
<evidence type="ECO:0000256" key="8">
    <source>
        <dbReference type="RuleBase" id="RU004398"/>
    </source>
</evidence>
<dbReference type="GO" id="GO:0000408">
    <property type="term" value="C:EKC/KEOPS complex"/>
    <property type="evidence" value="ECO:0007669"/>
    <property type="project" value="TreeGrafter"/>
</dbReference>
<dbReference type="OrthoDB" id="329139at2759"/>
<dbReference type="GO" id="GO:0005634">
    <property type="term" value="C:nucleus"/>
    <property type="evidence" value="ECO:0007669"/>
    <property type="project" value="UniProtKB-SubCell"/>
</dbReference>
<dbReference type="Gene3D" id="3.30.2380.10">
    <property type="entry name" value="CGI121/TPRKB"/>
    <property type="match status" value="1"/>
</dbReference>
<dbReference type="GO" id="GO:0002949">
    <property type="term" value="P:tRNA threonylcarbamoyladenosine modification"/>
    <property type="evidence" value="ECO:0007669"/>
    <property type="project" value="TreeGrafter"/>
</dbReference>
<keyword evidence="6 8" id="KW-0539">Nucleus</keyword>
<comment type="similarity">
    <text evidence="2 8">Belongs to the CGI121/TPRKB family.</text>
</comment>
<proteinExistence type="inferred from homology"/>
<accession>A0A0L0SNU0</accession>
<dbReference type="PANTHER" id="PTHR15840">
    <property type="entry name" value="CGI-121 FAMILY MEMBER"/>
    <property type="match status" value="1"/>
</dbReference>
<dbReference type="SUPFAM" id="SSF143870">
    <property type="entry name" value="PF0523-like"/>
    <property type="match status" value="1"/>
</dbReference>
<evidence type="ECO:0000256" key="1">
    <source>
        <dbReference type="ARBA" id="ARBA00004123"/>
    </source>
</evidence>
<dbReference type="InterPro" id="IPR036504">
    <property type="entry name" value="CGI121/TPRKB_sf"/>
</dbReference>
<evidence type="ECO:0000256" key="5">
    <source>
        <dbReference type="ARBA" id="ARBA00022694"/>
    </source>
</evidence>